<organism evidence="1 2">
    <name type="scientific">Streptococcus uberis</name>
    <dbReference type="NCBI Taxonomy" id="1349"/>
    <lineage>
        <taxon>Bacteria</taxon>
        <taxon>Bacillati</taxon>
        <taxon>Bacillota</taxon>
        <taxon>Bacilli</taxon>
        <taxon>Lactobacillales</taxon>
        <taxon>Streptococcaceae</taxon>
        <taxon>Streptococcus</taxon>
    </lineage>
</organism>
<protein>
    <submittedName>
        <fullName evidence="1">Uncharacterized protein</fullName>
    </submittedName>
</protein>
<comment type="caution">
    <text evidence="1">The sequence shown here is derived from an EMBL/GenBank/DDBJ whole genome shotgun (WGS) entry which is preliminary data.</text>
</comment>
<sequence>MNLKSFDKLIEHLPRIPGWIWLIVYFVCLGVISDVVHDGLFLIAAIGLGMAFRYTGKRQKFLRGQKLAKRIQQLKDTVQIADKQSKLLNQYLIDKDTHNFQLVANQLLPKLDFIKEESYQLQGHIPSEVYKRINHKADQVRVDTVLQLEQVEIDSHMSQQFVIDKIITEQAPEIQEIYQNVLRDNKTILEKIEAADDKAELTALQESSMDHFYDILNGYLKIKSSPKDYYKAEERLASALQALKQFDLDLDETLRKLNESELKDFDVSLRMMQDKSKQNTIAPDLE</sequence>
<proteinExistence type="predicted"/>
<dbReference type="Proteomes" id="UP000483839">
    <property type="component" value="Unassembled WGS sequence"/>
</dbReference>
<dbReference type="EMBL" id="WLXI01000016">
    <property type="protein sequence ID" value="MTD01130.1"/>
    <property type="molecule type" value="Genomic_DNA"/>
</dbReference>
<dbReference type="RefSeq" id="WP_046388939.1">
    <property type="nucleotide sequence ID" value="NZ_BAABQA010000001.1"/>
</dbReference>
<evidence type="ECO:0000313" key="1">
    <source>
        <dbReference type="EMBL" id="MTD01130.1"/>
    </source>
</evidence>
<reference evidence="1 2" key="1">
    <citation type="submission" date="2019-11" db="EMBL/GenBank/DDBJ databases">
        <title>Streptococcus uberis isolated from clinical mastitis cases on a southeastern Queensland dairy.</title>
        <authorList>
            <person name="Workentine M.L."/>
            <person name="Price R."/>
            <person name="Olchowy T."/>
        </authorList>
    </citation>
    <scope>NUCLEOTIDE SEQUENCE [LARGE SCALE GENOMIC DNA]</scope>
    <source>
        <strain evidence="1 2">OLC4459-A17</strain>
    </source>
</reference>
<accession>A0A6L6G7K2</accession>
<name>A0A6L6G7K2_STRUB</name>
<evidence type="ECO:0000313" key="2">
    <source>
        <dbReference type="Proteomes" id="UP000483839"/>
    </source>
</evidence>
<dbReference type="AlphaFoldDB" id="A0A6L6G7K2"/>
<gene>
    <name evidence="1" type="ORF">GKS16_02380</name>
</gene>